<organism evidence="1 2">
    <name type="scientific">Romanomermis culicivorax</name>
    <name type="common">Nematode worm</name>
    <dbReference type="NCBI Taxonomy" id="13658"/>
    <lineage>
        <taxon>Eukaryota</taxon>
        <taxon>Metazoa</taxon>
        <taxon>Ecdysozoa</taxon>
        <taxon>Nematoda</taxon>
        <taxon>Enoplea</taxon>
        <taxon>Dorylaimia</taxon>
        <taxon>Mermithida</taxon>
        <taxon>Mermithoidea</taxon>
        <taxon>Mermithidae</taxon>
        <taxon>Romanomermis</taxon>
    </lineage>
</organism>
<dbReference type="WBParaSite" id="nRc.2.0.1.t10817-RA">
    <property type="protein sequence ID" value="nRc.2.0.1.t10817-RA"/>
    <property type="gene ID" value="nRc.2.0.1.g10817"/>
</dbReference>
<accession>A0A915IAC0</accession>
<evidence type="ECO:0000313" key="1">
    <source>
        <dbReference type="Proteomes" id="UP000887565"/>
    </source>
</evidence>
<evidence type="ECO:0000313" key="2">
    <source>
        <dbReference type="WBParaSite" id="nRc.2.0.1.t10817-RA"/>
    </source>
</evidence>
<name>A0A915IAC0_ROMCU</name>
<protein>
    <submittedName>
        <fullName evidence="2">Uncharacterized protein</fullName>
    </submittedName>
</protein>
<reference evidence="2" key="1">
    <citation type="submission" date="2022-11" db="UniProtKB">
        <authorList>
            <consortium name="WormBaseParasite"/>
        </authorList>
    </citation>
    <scope>IDENTIFICATION</scope>
</reference>
<keyword evidence="1" id="KW-1185">Reference proteome</keyword>
<sequence length="316" mass="35658">MQPLGDVGVPIVRPPMIALELQQAGPIRKLCENDSHVYLVQNSDHNEFQDFKKQKELQKQYQQVQKFQQQTALQPLQPAQAIMGPSQTLHQGQVTNQQPQKDYSSMIVARQSQMNPLVHVDQRVNCPNMELGSTVQMNAITAQFVVPAVQMANPGNSEVPTLIPIIQEGPFDMVSVDIVDYNVKRVIRIHELDQWFKGTSGYWLANPNEPVLVDIGETSLVLKFIQENSIFQGHPFCGYVVEKISQDKVSTLFKMREVDNPLGKQLAHYISFALTNGQMYVIDTTGLMEKNGLQDFNTWIAVPNDVDAYPMDYLTA</sequence>
<dbReference type="Proteomes" id="UP000887565">
    <property type="component" value="Unplaced"/>
</dbReference>
<dbReference type="AlphaFoldDB" id="A0A915IAC0"/>
<proteinExistence type="predicted"/>